<accession>A0A6N6M5K2</accession>
<protein>
    <submittedName>
        <fullName evidence="1">Uncharacterized protein</fullName>
    </submittedName>
</protein>
<evidence type="ECO:0000313" key="2">
    <source>
        <dbReference type="Proteomes" id="UP000435357"/>
    </source>
</evidence>
<proteinExistence type="predicted"/>
<keyword evidence="2" id="KW-1185">Reference proteome</keyword>
<dbReference type="AlphaFoldDB" id="A0A6N6M5K2"/>
<gene>
    <name evidence="1" type="ORF">F3059_10425</name>
</gene>
<dbReference type="RefSeq" id="WP_151168962.1">
    <property type="nucleotide sequence ID" value="NZ_WACR01000008.1"/>
</dbReference>
<dbReference type="EMBL" id="WACR01000008">
    <property type="protein sequence ID" value="KAB1063473.1"/>
    <property type="molecule type" value="Genomic_DNA"/>
</dbReference>
<dbReference type="Proteomes" id="UP000435357">
    <property type="component" value="Unassembled WGS sequence"/>
</dbReference>
<organism evidence="1 2">
    <name type="scientific">Salibacter halophilus</name>
    <dbReference type="NCBI Taxonomy" id="1803916"/>
    <lineage>
        <taxon>Bacteria</taxon>
        <taxon>Pseudomonadati</taxon>
        <taxon>Bacteroidota</taxon>
        <taxon>Flavobacteriia</taxon>
        <taxon>Flavobacteriales</taxon>
        <taxon>Salibacteraceae</taxon>
        <taxon>Salibacter</taxon>
    </lineage>
</organism>
<reference evidence="1 2" key="1">
    <citation type="submission" date="2019-09" db="EMBL/GenBank/DDBJ databases">
        <title>Genomes of Cryomorphaceae.</title>
        <authorList>
            <person name="Bowman J.P."/>
        </authorList>
    </citation>
    <scope>NUCLEOTIDE SEQUENCE [LARGE SCALE GENOMIC DNA]</scope>
    <source>
        <strain evidence="1 2">KCTC 52047</strain>
    </source>
</reference>
<evidence type="ECO:0000313" key="1">
    <source>
        <dbReference type="EMBL" id="KAB1063473.1"/>
    </source>
</evidence>
<sequence>MNWQTTFRKSGATVYDGIELNDGSKLIVLGKQRKEKYYYAYINSNGEKEKKKRIRASKGMKKLDFKKMINFEGTPYFIFTSVTSFGNKLNVYLFPFDKGKYKIGRDPISQISLDVDGSRHYKYILSSIHYTPNKKGAVISFSSKKKARSDYIANKAVEVFQSDLELKEVDTQLKEKDEFDLQAVDYAVNNNGVKFIYYSDYVPSHLTFTSSSLNDYNPQYRERSGLGRLYSNPLGRYTLKRYNGNGLRQGLRNYLKVIYPNGESKSFKIRRNENDLGVNDYYISLNESGNGLLLYGISNIEDKAWISIHEFDTEKSEFNYKKAQLNLDIDVEDDKISYYPDEVKYIDNKPCIVFEGFRLDYNKKNLVTPAASSSIHHKSTSYTFKTKYTDLLVVVLDSNLNEVYSTKINKRYNHTYRKITKKPERIEYSLDPKLNTANKKDFIGGYSAFVINSKLYVFFNSGGAEYDRSGDYYSQKDDLYMYQCVINPKEKKTIKRQLSDDGNNEFIPLRFYQSSNKVHLFRKEYGRFSVGYLTY</sequence>
<comment type="caution">
    <text evidence="1">The sequence shown here is derived from an EMBL/GenBank/DDBJ whole genome shotgun (WGS) entry which is preliminary data.</text>
</comment>
<name>A0A6N6M5K2_9FLAO</name>